<geneLocation type="mitochondrion" evidence="2"/>
<feature type="coiled-coil region" evidence="1">
    <location>
        <begin position="14"/>
        <end position="41"/>
    </location>
</feature>
<proteinExistence type="predicted"/>
<dbReference type="AlphaFoldDB" id="N0A6Z1"/>
<organism evidence="2">
    <name type="scientific">Rhizoctonia solani</name>
    <dbReference type="NCBI Taxonomy" id="456999"/>
    <lineage>
        <taxon>Eukaryota</taxon>
        <taxon>Fungi</taxon>
        <taxon>Dikarya</taxon>
        <taxon>Basidiomycota</taxon>
        <taxon>Agaricomycotina</taxon>
        <taxon>Agaricomycetes</taxon>
        <taxon>Cantharellales</taxon>
        <taxon>Ceratobasidiaceae</taxon>
        <taxon>Rhizoctonia</taxon>
    </lineage>
</organism>
<reference evidence="2" key="2">
    <citation type="journal article" date="2014" name="FEMS Microbiol. Lett.">
        <title>Mobile elements and mitochondrial genome expansion in the soil fungus and potato pathogen Rhizoctonia solani AG-3.</title>
        <authorList>
            <person name="Losada L."/>
            <person name="Pakala S.B."/>
            <person name="Fedorova N.D."/>
            <person name="Joardar V."/>
            <person name="Shabalina S.A."/>
            <person name="Hostetler J."/>
            <person name="Pakala S.M."/>
            <person name="Zafar N."/>
            <person name="Thomas E."/>
            <person name="Rodriguez-Carres M."/>
            <person name="Dean R."/>
            <person name="Vilgalys R."/>
            <person name="Nierman W.C."/>
            <person name="Cubeta M.A."/>
        </authorList>
    </citation>
    <scope>NUCLEOTIDE SEQUENCE</scope>
    <source>
        <strain evidence="2">AG3 Rhs1AP</strain>
    </source>
</reference>
<name>N0A6Z1_9AGAM</name>
<keyword evidence="2" id="KW-0496">Mitochondrion</keyword>
<evidence type="ECO:0000256" key="1">
    <source>
        <dbReference type="SAM" id="Coils"/>
    </source>
</evidence>
<protein>
    <submittedName>
        <fullName evidence="2">Uncharacterized protein</fullName>
    </submittedName>
</protein>
<reference evidence="2" key="1">
    <citation type="submission" date="2012-12" db="EMBL/GenBank/DDBJ databases">
        <authorList>
            <person name="Pakala S."/>
            <person name="Fedorova N."/>
            <person name="Joardar V."/>
            <person name="Shabalina S."/>
            <person name="Hostetler J."/>
            <person name="Pakala S."/>
            <person name="Zafar N."/>
            <person name="Nierman W."/>
            <person name="Cubeta M."/>
        </authorList>
    </citation>
    <scope>NUCLEOTIDE SEQUENCE</scope>
    <source>
        <strain evidence="2">AG3 Rhs1AP</strain>
    </source>
</reference>
<sequence>MNKFLVKHMVDHLLKNSQNKSEDYINQLHELNTDFNNVQERYFNECFELQKTVDLQDKAKYEMSCKAFEEIQERYRAYPGSFNYKQSIFYLEFLGVYGFSRTLKNIFLY</sequence>
<dbReference type="EMBL" id="KC352446">
    <property type="protein sequence ID" value="AGK45406.1"/>
    <property type="molecule type" value="Genomic_DNA"/>
</dbReference>
<evidence type="ECO:0000313" key="2">
    <source>
        <dbReference type="EMBL" id="AGK45406.1"/>
    </source>
</evidence>
<gene>
    <name evidence="2" type="ORF">RSOL_m00820</name>
</gene>
<dbReference type="RefSeq" id="YP_008082028.1">
    <property type="nucleotide sequence ID" value="NC_021436.1"/>
</dbReference>
<accession>N0A6Z1</accession>
<keyword evidence="1" id="KW-0175">Coiled coil</keyword>
<dbReference type="GeneID" id="16029525"/>